<reference evidence="2 3" key="1">
    <citation type="submission" date="2017-11" db="EMBL/GenBank/DDBJ databases">
        <title>De-novo sequencing of pomegranate (Punica granatum L.) genome.</title>
        <authorList>
            <person name="Akparov Z."/>
            <person name="Amiraslanov A."/>
            <person name="Hajiyeva S."/>
            <person name="Abbasov M."/>
            <person name="Kaur K."/>
            <person name="Hamwieh A."/>
            <person name="Solovyev V."/>
            <person name="Salamov A."/>
            <person name="Braich B."/>
            <person name="Kosarev P."/>
            <person name="Mahmoud A."/>
            <person name="Hajiyev E."/>
            <person name="Babayeva S."/>
            <person name="Izzatullayeva V."/>
            <person name="Mammadov A."/>
            <person name="Mammadov A."/>
            <person name="Sharifova S."/>
            <person name="Ojaghi J."/>
            <person name="Eynullazada K."/>
            <person name="Bayramov B."/>
            <person name="Abdulazimova A."/>
            <person name="Shahmuradov I."/>
        </authorList>
    </citation>
    <scope>NUCLEOTIDE SEQUENCE [LARGE SCALE GENOMIC DNA]</scope>
    <source>
        <strain evidence="3">cv. AG2017</strain>
        <tissue evidence="2">Leaf</tissue>
    </source>
</reference>
<keyword evidence="3" id="KW-1185">Reference proteome</keyword>
<feature type="region of interest" description="Disordered" evidence="1">
    <location>
        <begin position="57"/>
        <end position="87"/>
    </location>
</feature>
<name>A0A2I0HU45_PUNGR</name>
<organism evidence="2 3">
    <name type="scientific">Punica granatum</name>
    <name type="common">Pomegranate</name>
    <dbReference type="NCBI Taxonomy" id="22663"/>
    <lineage>
        <taxon>Eukaryota</taxon>
        <taxon>Viridiplantae</taxon>
        <taxon>Streptophyta</taxon>
        <taxon>Embryophyta</taxon>
        <taxon>Tracheophyta</taxon>
        <taxon>Spermatophyta</taxon>
        <taxon>Magnoliopsida</taxon>
        <taxon>eudicotyledons</taxon>
        <taxon>Gunneridae</taxon>
        <taxon>Pentapetalae</taxon>
        <taxon>rosids</taxon>
        <taxon>malvids</taxon>
        <taxon>Myrtales</taxon>
        <taxon>Lythraceae</taxon>
        <taxon>Punica</taxon>
    </lineage>
</organism>
<comment type="caution">
    <text evidence="2">The sequence shown here is derived from an EMBL/GenBank/DDBJ whole genome shotgun (WGS) entry which is preliminary data.</text>
</comment>
<proteinExistence type="predicted"/>
<dbReference type="EMBL" id="PGOL01005437">
    <property type="protein sequence ID" value="PKI35234.1"/>
    <property type="molecule type" value="Genomic_DNA"/>
</dbReference>
<feature type="compositionally biased region" description="Basic residues" evidence="1">
    <location>
        <begin position="66"/>
        <end position="77"/>
    </location>
</feature>
<gene>
    <name evidence="2" type="ORF">CRG98_044400</name>
</gene>
<evidence type="ECO:0000313" key="2">
    <source>
        <dbReference type="EMBL" id="PKI35234.1"/>
    </source>
</evidence>
<protein>
    <submittedName>
        <fullName evidence="2">Uncharacterized protein</fullName>
    </submittedName>
</protein>
<accession>A0A2I0HU45</accession>
<dbReference type="AlphaFoldDB" id="A0A2I0HU45"/>
<evidence type="ECO:0000256" key="1">
    <source>
        <dbReference type="SAM" id="MobiDB-lite"/>
    </source>
</evidence>
<dbReference type="Proteomes" id="UP000233551">
    <property type="component" value="Unassembled WGS sequence"/>
</dbReference>
<sequence>MASPASSAESSLLSKLESLLSSFGHGPDDDDKIHSLFSGQVASYHFSKVEKCSAVQSPVRPQGSKAVKKKLKGKSKASRFGGHKDEKYGELKSQVARRLDLLEDLKKEKQKKSELMLLSMDTSIMSEEQ</sequence>
<evidence type="ECO:0000313" key="3">
    <source>
        <dbReference type="Proteomes" id="UP000233551"/>
    </source>
</evidence>